<proteinExistence type="predicted"/>
<reference evidence="1" key="1">
    <citation type="submission" date="2014-05" db="EMBL/GenBank/DDBJ databases">
        <authorList>
            <person name="Horn Fabian"/>
        </authorList>
    </citation>
    <scope>NUCLEOTIDE SEQUENCE</scope>
</reference>
<evidence type="ECO:0000313" key="3">
    <source>
        <dbReference type="Proteomes" id="UP000756710"/>
    </source>
</evidence>
<keyword evidence="3" id="KW-1185">Reference proteome</keyword>
<evidence type="ECO:0000313" key="1">
    <source>
        <dbReference type="EMBL" id="CDR05611.1"/>
    </source>
</evidence>
<dbReference type="EMBL" id="JAGGLR010000005">
    <property type="protein sequence ID" value="MBP2061122.1"/>
    <property type="molecule type" value="Genomic_DNA"/>
</dbReference>
<accession>A0A060ZQJ3</accession>
<protein>
    <submittedName>
        <fullName evidence="1">Uncharacterized protein</fullName>
    </submittedName>
</protein>
<sequence>MIPAGTGRPTAVTSLTGTTTLIGPWFIDQ</sequence>
<name>A0A060ZQJ3_9ACTN</name>
<organism evidence="1">
    <name type="scientific">Streptomyces iranensis</name>
    <dbReference type="NCBI Taxonomy" id="576784"/>
    <lineage>
        <taxon>Bacteria</taxon>
        <taxon>Bacillati</taxon>
        <taxon>Actinomycetota</taxon>
        <taxon>Actinomycetes</taxon>
        <taxon>Kitasatosporales</taxon>
        <taxon>Streptomycetaceae</taxon>
        <taxon>Streptomyces</taxon>
        <taxon>Streptomyces violaceusniger group</taxon>
    </lineage>
</organism>
<dbReference type="AlphaFoldDB" id="A0A060ZQJ3"/>
<dbReference type="PATRIC" id="fig|576784.4.peg.2485"/>
<dbReference type="HOGENOM" id="CLU_3410301_0_0_11"/>
<dbReference type="EMBL" id="LK022848">
    <property type="protein sequence ID" value="CDR05611.1"/>
    <property type="molecule type" value="Genomic_DNA"/>
</dbReference>
<evidence type="ECO:0000313" key="2">
    <source>
        <dbReference type="EMBL" id="MBP2061122.1"/>
    </source>
</evidence>
<dbReference type="Proteomes" id="UP000756710">
    <property type="component" value="Unassembled WGS sequence"/>
</dbReference>
<reference evidence="2 3" key="2">
    <citation type="submission" date="2021-03" db="EMBL/GenBank/DDBJ databases">
        <title>Genomic Encyclopedia of Type Strains, Phase IV (KMG-IV): sequencing the most valuable type-strain genomes for metagenomic binning, comparative biology and taxonomic classification.</title>
        <authorList>
            <person name="Goeker M."/>
        </authorList>
    </citation>
    <scope>NUCLEOTIDE SEQUENCE [LARGE SCALE GENOMIC DNA]</scope>
    <source>
        <strain evidence="2 3">DSM 41954</strain>
    </source>
</reference>
<gene>
    <name evidence="2" type="ORF">J2Z30_002130</name>
    <name evidence="1" type="ORF">SIRAN2555</name>
</gene>